<organism evidence="1 2">
    <name type="scientific">Tortispora caseinolytica NRRL Y-17796</name>
    <dbReference type="NCBI Taxonomy" id="767744"/>
    <lineage>
        <taxon>Eukaryota</taxon>
        <taxon>Fungi</taxon>
        <taxon>Dikarya</taxon>
        <taxon>Ascomycota</taxon>
        <taxon>Saccharomycotina</taxon>
        <taxon>Trigonopsidomycetes</taxon>
        <taxon>Trigonopsidales</taxon>
        <taxon>Trigonopsidaceae</taxon>
        <taxon>Tortispora</taxon>
    </lineage>
</organism>
<protein>
    <submittedName>
        <fullName evidence="1">Uncharacterized protein</fullName>
    </submittedName>
</protein>
<evidence type="ECO:0000313" key="2">
    <source>
        <dbReference type="Proteomes" id="UP000095023"/>
    </source>
</evidence>
<reference evidence="2" key="1">
    <citation type="submission" date="2016-02" db="EMBL/GenBank/DDBJ databases">
        <title>Comparative genomics of biotechnologically important yeasts.</title>
        <authorList>
            <consortium name="DOE Joint Genome Institute"/>
            <person name="Riley R."/>
            <person name="Haridas S."/>
            <person name="Wolfe K.H."/>
            <person name="Lopes M.R."/>
            <person name="Hittinger C.T."/>
            <person name="Goker M."/>
            <person name="Salamov A."/>
            <person name="Wisecaver J."/>
            <person name="Long T.M."/>
            <person name="Aerts A.L."/>
            <person name="Barry K."/>
            <person name="Choi C."/>
            <person name="Clum A."/>
            <person name="Coughlan A.Y."/>
            <person name="Deshpande S."/>
            <person name="Douglass A.P."/>
            <person name="Hanson S.J."/>
            <person name="Klenk H.-P."/>
            <person name="Labutti K."/>
            <person name="Lapidus A."/>
            <person name="Lindquist E."/>
            <person name="Lipzen A."/>
            <person name="Meier-Kolthoff J.P."/>
            <person name="Ohm R.A."/>
            <person name="Otillar R.P."/>
            <person name="Pangilinan J."/>
            <person name="Peng Y."/>
            <person name="Rokas A."/>
            <person name="Rosa C.A."/>
            <person name="Scheuner C."/>
            <person name="Sibirny A.A."/>
            <person name="Slot J.C."/>
            <person name="Stielow J.B."/>
            <person name="Sun H."/>
            <person name="Kurtzman C.P."/>
            <person name="Blackwell M."/>
            <person name="Jeffries T.W."/>
            <person name="Grigoriev I.V."/>
        </authorList>
    </citation>
    <scope>NUCLEOTIDE SEQUENCE [LARGE SCALE GENOMIC DNA]</scope>
    <source>
        <strain evidence="2">NRRL Y-17796</strain>
    </source>
</reference>
<accession>A0A1E4TKF8</accession>
<sequence>MCQYTTFSNAIHSFIESSDIKTLNWCILDCKREGVDVAGYFQQWHLTRGIRSSERLCEAIFASIDQKPAANVLSVLMSVKQLVQLSHNTGRLQQVFDLATSNGQLFKRYRTVCVRALKHGDLTNTNIDKFVLQYMKYTFRLRTSETLDDLVALVKSHNLSSNATRLLKEYLNDHRHLEWDALPVTETIAHQTLALCMEQSNFVICSNQNIARTVTITIELLLRCCDRRKPHYINSLVSTIENGLLVTERCTIDVLQNLLKTENHRTSIAKLTRKIFVPSVSPRLLILALQFIRTLLDRGLKIPNIANLARDLLLMETITKPSIYTIDLPELQWYIIRASNANHLSFSLTIREVTRIIHSLCYETATYSDTSNSIQCLYDAQLLAQLYTHGHKFQGLTVELNGALYDHAKEFAQISTLSSEMKSRAALEVVIAMMALPIKCLIKQNSGQNSWSAILALESIKKIASRSPLGVLKNLP</sequence>
<evidence type="ECO:0000313" key="1">
    <source>
        <dbReference type="EMBL" id="ODV92219.1"/>
    </source>
</evidence>
<name>A0A1E4TKF8_9ASCO</name>
<proteinExistence type="predicted"/>
<gene>
    <name evidence="1" type="ORF">CANCADRAFT_147547</name>
</gene>
<dbReference type="EMBL" id="KV453841">
    <property type="protein sequence ID" value="ODV92219.1"/>
    <property type="molecule type" value="Genomic_DNA"/>
</dbReference>
<dbReference type="AlphaFoldDB" id="A0A1E4TKF8"/>
<keyword evidence="2" id="KW-1185">Reference proteome</keyword>
<dbReference type="Proteomes" id="UP000095023">
    <property type="component" value="Unassembled WGS sequence"/>
</dbReference>